<evidence type="ECO:0000313" key="3">
    <source>
        <dbReference type="Proteomes" id="UP000694564"/>
    </source>
</evidence>
<dbReference type="Ensembl" id="ENSSVLT00005026578.1">
    <property type="protein sequence ID" value="ENSSVLP00005023907.1"/>
    <property type="gene ID" value="ENSSVLG00005018933.1"/>
</dbReference>
<name>A0A8D2DGW1_SCIVU</name>
<reference evidence="2" key="1">
    <citation type="submission" date="2025-08" db="UniProtKB">
        <authorList>
            <consortium name="Ensembl"/>
        </authorList>
    </citation>
    <scope>IDENTIFICATION</scope>
</reference>
<feature type="chain" id="PRO_5034773156" evidence="1">
    <location>
        <begin position="19"/>
        <end position="70"/>
    </location>
</feature>
<dbReference type="GO" id="GO:0005615">
    <property type="term" value="C:extracellular space"/>
    <property type="evidence" value="ECO:0007669"/>
    <property type="project" value="TreeGrafter"/>
</dbReference>
<dbReference type="PANTHER" id="PTHR47884:SF1">
    <property type="entry name" value="PROSTATE AND TESTIS EXPRESSED PROTEIN 2"/>
    <property type="match status" value="1"/>
</dbReference>
<gene>
    <name evidence="2" type="primary">PATE2</name>
</gene>
<dbReference type="InterPro" id="IPR029691">
    <property type="entry name" value="PATE2"/>
</dbReference>
<dbReference type="AlphaFoldDB" id="A0A8D2DGW1"/>
<evidence type="ECO:0000256" key="1">
    <source>
        <dbReference type="SAM" id="SignalP"/>
    </source>
</evidence>
<organism evidence="2 3">
    <name type="scientific">Sciurus vulgaris</name>
    <name type="common">Eurasian red squirrel</name>
    <dbReference type="NCBI Taxonomy" id="55149"/>
    <lineage>
        <taxon>Eukaryota</taxon>
        <taxon>Metazoa</taxon>
        <taxon>Chordata</taxon>
        <taxon>Craniata</taxon>
        <taxon>Vertebrata</taxon>
        <taxon>Euteleostomi</taxon>
        <taxon>Mammalia</taxon>
        <taxon>Eutheria</taxon>
        <taxon>Euarchontoglires</taxon>
        <taxon>Glires</taxon>
        <taxon>Rodentia</taxon>
        <taxon>Sciuromorpha</taxon>
        <taxon>Sciuridae</taxon>
        <taxon>Sciurinae</taxon>
        <taxon>Sciurini</taxon>
        <taxon>Sciurus</taxon>
    </lineage>
</organism>
<dbReference type="OrthoDB" id="9829427at2759"/>
<proteinExistence type="predicted"/>
<reference evidence="2" key="2">
    <citation type="submission" date="2025-09" db="UniProtKB">
        <authorList>
            <consortium name="Ensembl"/>
        </authorList>
    </citation>
    <scope>IDENTIFICATION</scope>
</reference>
<keyword evidence="3" id="KW-1185">Reference proteome</keyword>
<accession>A0A8D2DGW1</accession>
<dbReference type="GeneTree" id="ENSGT00510000048956"/>
<evidence type="ECO:0000313" key="2">
    <source>
        <dbReference type="Ensembl" id="ENSSVLP00005023907.1"/>
    </source>
</evidence>
<protein>
    <submittedName>
        <fullName evidence="2">Prostate and testis expressed 2</fullName>
    </submittedName>
</protein>
<feature type="signal peptide" evidence="1">
    <location>
        <begin position="1"/>
        <end position="18"/>
    </location>
</feature>
<sequence>MFLLFLLGTACLFCPCWAKFQDSVKGKSMYHYSRLSCMTFCEDINFMNFKRRTEIICCQHSNYCNLPEGL</sequence>
<keyword evidence="1" id="KW-0732">Signal</keyword>
<dbReference type="Proteomes" id="UP000694564">
    <property type="component" value="Chromosome 11"/>
</dbReference>
<dbReference type="PANTHER" id="PTHR47884">
    <property type="entry name" value="PROSTATE AND TESTIS EXPRESSED PROTEIN 2"/>
    <property type="match status" value="1"/>
</dbReference>